<proteinExistence type="predicted"/>
<comment type="caution">
    <text evidence="1">The sequence shown here is derived from an EMBL/GenBank/DDBJ whole genome shotgun (WGS) entry which is preliminary data.</text>
</comment>
<evidence type="ECO:0000313" key="1">
    <source>
        <dbReference type="EMBL" id="KAK9234835.1"/>
    </source>
</evidence>
<sequence length="56" mass="6252">MKLFAIRNPRDFTSVSGDSHGVAKYLSPDDIPYYREGDYPVVAPCSAESRSQSIRT</sequence>
<dbReference type="EMBL" id="MU971446">
    <property type="protein sequence ID" value="KAK9234835.1"/>
    <property type="molecule type" value="Genomic_DNA"/>
</dbReference>
<dbReference type="Proteomes" id="UP001433508">
    <property type="component" value="Unassembled WGS sequence"/>
</dbReference>
<gene>
    <name evidence="1" type="ORF">V1525DRAFT_411801</name>
</gene>
<protein>
    <submittedName>
        <fullName evidence="1">Uncharacterized protein</fullName>
    </submittedName>
</protein>
<name>A0ACC3STA6_LIPKO</name>
<accession>A0ACC3STA6</accession>
<evidence type="ECO:0000313" key="2">
    <source>
        <dbReference type="Proteomes" id="UP001433508"/>
    </source>
</evidence>
<keyword evidence="2" id="KW-1185">Reference proteome</keyword>
<reference evidence="2" key="1">
    <citation type="journal article" date="2024" name="Front. Bioeng. Biotechnol.">
        <title>Genome-scale model development and genomic sequencing of the oleaginous clade Lipomyces.</title>
        <authorList>
            <person name="Czajka J.J."/>
            <person name="Han Y."/>
            <person name="Kim J."/>
            <person name="Mondo S.J."/>
            <person name="Hofstad B.A."/>
            <person name="Robles A."/>
            <person name="Haridas S."/>
            <person name="Riley R."/>
            <person name="LaButti K."/>
            <person name="Pangilinan J."/>
            <person name="Andreopoulos W."/>
            <person name="Lipzen A."/>
            <person name="Yan J."/>
            <person name="Wang M."/>
            <person name="Ng V."/>
            <person name="Grigoriev I.V."/>
            <person name="Spatafora J.W."/>
            <person name="Magnuson J.K."/>
            <person name="Baker S.E."/>
            <person name="Pomraning K.R."/>
        </authorList>
    </citation>
    <scope>NUCLEOTIDE SEQUENCE [LARGE SCALE GENOMIC DNA]</scope>
    <source>
        <strain evidence="2">CBS 7786</strain>
    </source>
</reference>
<organism evidence="1 2">
    <name type="scientific">Lipomyces kononenkoae</name>
    <name type="common">Yeast</name>
    <dbReference type="NCBI Taxonomy" id="34357"/>
    <lineage>
        <taxon>Eukaryota</taxon>
        <taxon>Fungi</taxon>
        <taxon>Dikarya</taxon>
        <taxon>Ascomycota</taxon>
        <taxon>Saccharomycotina</taxon>
        <taxon>Lipomycetes</taxon>
        <taxon>Lipomycetales</taxon>
        <taxon>Lipomycetaceae</taxon>
        <taxon>Lipomyces</taxon>
    </lineage>
</organism>